<dbReference type="GO" id="GO:0046486">
    <property type="term" value="P:glycerolipid metabolic process"/>
    <property type="evidence" value="ECO:0007669"/>
    <property type="project" value="UniProtKB-ARBA"/>
</dbReference>
<keyword evidence="7" id="KW-1185">Reference proteome</keyword>
<dbReference type="AlphaFoldDB" id="A0AAE0IK78"/>
<feature type="short sequence motif" description="GXSXG" evidence="4">
    <location>
        <begin position="55"/>
        <end position="59"/>
    </location>
</feature>
<dbReference type="GO" id="GO:0047499">
    <property type="term" value="F:calcium-independent phospholipase A2 activity"/>
    <property type="evidence" value="ECO:0007669"/>
    <property type="project" value="TreeGrafter"/>
</dbReference>
<reference evidence="6" key="1">
    <citation type="journal article" date="2023" name="Mol. Phylogenet. Evol.">
        <title>Genome-scale phylogeny and comparative genomics of the fungal order Sordariales.</title>
        <authorList>
            <person name="Hensen N."/>
            <person name="Bonometti L."/>
            <person name="Westerberg I."/>
            <person name="Brannstrom I.O."/>
            <person name="Guillou S."/>
            <person name="Cros-Aarteil S."/>
            <person name="Calhoun S."/>
            <person name="Haridas S."/>
            <person name="Kuo A."/>
            <person name="Mondo S."/>
            <person name="Pangilinan J."/>
            <person name="Riley R."/>
            <person name="LaButti K."/>
            <person name="Andreopoulos B."/>
            <person name="Lipzen A."/>
            <person name="Chen C."/>
            <person name="Yan M."/>
            <person name="Daum C."/>
            <person name="Ng V."/>
            <person name="Clum A."/>
            <person name="Steindorff A."/>
            <person name="Ohm R.A."/>
            <person name="Martin F."/>
            <person name="Silar P."/>
            <person name="Natvig D.O."/>
            <person name="Lalanne C."/>
            <person name="Gautier V."/>
            <person name="Ament-Velasquez S.L."/>
            <person name="Kruys A."/>
            <person name="Hutchinson M.I."/>
            <person name="Powell A.J."/>
            <person name="Barry K."/>
            <person name="Miller A.N."/>
            <person name="Grigoriev I.V."/>
            <person name="Debuchy R."/>
            <person name="Gladieux P."/>
            <person name="Hiltunen Thoren M."/>
            <person name="Johannesson H."/>
        </authorList>
    </citation>
    <scope>NUCLEOTIDE SEQUENCE</scope>
    <source>
        <strain evidence="6">CBS 118394</strain>
    </source>
</reference>
<organism evidence="6 7">
    <name type="scientific">Apodospora peruviana</name>
    <dbReference type="NCBI Taxonomy" id="516989"/>
    <lineage>
        <taxon>Eukaryota</taxon>
        <taxon>Fungi</taxon>
        <taxon>Dikarya</taxon>
        <taxon>Ascomycota</taxon>
        <taxon>Pezizomycotina</taxon>
        <taxon>Sordariomycetes</taxon>
        <taxon>Sordariomycetidae</taxon>
        <taxon>Sordariales</taxon>
        <taxon>Lasiosphaeriaceae</taxon>
        <taxon>Apodospora</taxon>
    </lineage>
</organism>
<keyword evidence="3" id="KW-0443">Lipid metabolism</keyword>
<dbReference type="Gene3D" id="3.40.1090.10">
    <property type="entry name" value="Cytosolic phospholipase A2 catalytic domain"/>
    <property type="match status" value="1"/>
</dbReference>
<name>A0AAE0IK78_9PEZI</name>
<dbReference type="Pfam" id="PF01734">
    <property type="entry name" value="Patatin"/>
    <property type="match status" value="1"/>
</dbReference>
<dbReference type="EMBL" id="JAUEDM010000002">
    <property type="protein sequence ID" value="KAK3326647.1"/>
    <property type="molecule type" value="Genomic_DNA"/>
</dbReference>
<gene>
    <name evidence="6" type="ORF">B0H66DRAFT_551432</name>
</gene>
<feature type="short sequence motif" description="GXGXXG" evidence="4">
    <location>
        <begin position="15"/>
        <end position="20"/>
    </location>
</feature>
<evidence type="ECO:0000256" key="2">
    <source>
        <dbReference type="ARBA" id="ARBA00022963"/>
    </source>
</evidence>
<proteinExistence type="predicted"/>
<dbReference type="GO" id="GO:0016042">
    <property type="term" value="P:lipid catabolic process"/>
    <property type="evidence" value="ECO:0007669"/>
    <property type="project" value="UniProtKB-KW"/>
</dbReference>
<dbReference type="PANTHER" id="PTHR24185">
    <property type="entry name" value="CALCIUM-INDEPENDENT PHOSPHOLIPASE A2-GAMMA"/>
    <property type="match status" value="1"/>
</dbReference>
<evidence type="ECO:0000256" key="4">
    <source>
        <dbReference type="PROSITE-ProRule" id="PRU01161"/>
    </source>
</evidence>
<evidence type="ECO:0000259" key="5">
    <source>
        <dbReference type="PROSITE" id="PS51635"/>
    </source>
</evidence>
<sequence>MTTSSVPLRILSLDGGGIRGISSLLILEAIMEKIRDVQGLDHMPRPCEYFDFIGGTSTGG</sequence>
<dbReference type="GO" id="GO:0019369">
    <property type="term" value="P:arachidonate metabolic process"/>
    <property type="evidence" value="ECO:0007669"/>
    <property type="project" value="TreeGrafter"/>
</dbReference>
<dbReference type="Proteomes" id="UP001283341">
    <property type="component" value="Unassembled WGS sequence"/>
</dbReference>
<comment type="caution">
    <text evidence="4">Lacks conserved residue(s) required for the propagation of feature annotation.</text>
</comment>
<dbReference type="PANTHER" id="PTHR24185:SF1">
    <property type="entry name" value="CALCIUM-INDEPENDENT PHOSPHOLIPASE A2-GAMMA"/>
    <property type="match status" value="1"/>
</dbReference>
<comment type="caution">
    <text evidence="6">The sequence shown here is derived from an EMBL/GenBank/DDBJ whole genome shotgun (WGS) entry which is preliminary data.</text>
</comment>
<dbReference type="PROSITE" id="PS51635">
    <property type="entry name" value="PNPLA"/>
    <property type="match status" value="1"/>
</dbReference>
<protein>
    <recommendedName>
        <fullName evidence="5">PNPLA domain-containing protein</fullName>
    </recommendedName>
</protein>
<evidence type="ECO:0000313" key="7">
    <source>
        <dbReference type="Proteomes" id="UP001283341"/>
    </source>
</evidence>
<dbReference type="SUPFAM" id="SSF52151">
    <property type="entry name" value="FabD/lysophospholipase-like"/>
    <property type="match status" value="1"/>
</dbReference>
<evidence type="ECO:0000256" key="3">
    <source>
        <dbReference type="ARBA" id="ARBA00023098"/>
    </source>
</evidence>
<evidence type="ECO:0000256" key="1">
    <source>
        <dbReference type="ARBA" id="ARBA00022801"/>
    </source>
</evidence>
<reference evidence="6" key="2">
    <citation type="submission" date="2023-06" db="EMBL/GenBank/DDBJ databases">
        <authorList>
            <consortium name="Lawrence Berkeley National Laboratory"/>
            <person name="Haridas S."/>
            <person name="Hensen N."/>
            <person name="Bonometti L."/>
            <person name="Westerberg I."/>
            <person name="Brannstrom I.O."/>
            <person name="Guillou S."/>
            <person name="Cros-Aarteil S."/>
            <person name="Calhoun S."/>
            <person name="Kuo A."/>
            <person name="Mondo S."/>
            <person name="Pangilinan J."/>
            <person name="Riley R."/>
            <person name="Labutti K."/>
            <person name="Andreopoulos B."/>
            <person name="Lipzen A."/>
            <person name="Chen C."/>
            <person name="Yanf M."/>
            <person name="Daum C."/>
            <person name="Ng V."/>
            <person name="Clum A."/>
            <person name="Steindorff A."/>
            <person name="Ohm R."/>
            <person name="Martin F."/>
            <person name="Silar P."/>
            <person name="Natvig D."/>
            <person name="Lalanne C."/>
            <person name="Gautier V."/>
            <person name="Ament-Velasquez S.L."/>
            <person name="Kruys A."/>
            <person name="Hutchinson M.I."/>
            <person name="Powell A.J."/>
            <person name="Barry K."/>
            <person name="Miller A.N."/>
            <person name="Grigoriev I.V."/>
            <person name="Debuchy R."/>
            <person name="Gladieux P."/>
            <person name="Thoren M.H."/>
            <person name="Johannesson H."/>
        </authorList>
    </citation>
    <scope>NUCLEOTIDE SEQUENCE</scope>
    <source>
        <strain evidence="6">CBS 118394</strain>
    </source>
</reference>
<feature type="domain" description="PNPLA" evidence="5">
    <location>
        <begin position="11"/>
        <end position="60"/>
    </location>
</feature>
<dbReference type="InterPro" id="IPR016035">
    <property type="entry name" value="Acyl_Trfase/lysoPLipase"/>
</dbReference>
<keyword evidence="1" id="KW-0378">Hydrolase</keyword>
<dbReference type="GO" id="GO:0016020">
    <property type="term" value="C:membrane"/>
    <property type="evidence" value="ECO:0007669"/>
    <property type="project" value="TreeGrafter"/>
</dbReference>
<accession>A0AAE0IK78</accession>
<evidence type="ECO:0000313" key="6">
    <source>
        <dbReference type="EMBL" id="KAK3326647.1"/>
    </source>
</evidence>
<dbReference type="InterPro" id="IPR002641">
    <property type="entry name" value="PNPLA_dom"/>
</dbReference>
<keyword evidence="2" id="KW-0442">Lipid degradation</keyword>